<dbReference type="Proteomes" id="UP000254079">
    <property type="component" value="Unassembled WGS sequence"/>
</dbReference>
<evidence type="ECO:0000313" key="2">
    <source>
        <dbReference type="Proteomes" id="UP000254079"/>
    </source>
</evidence>
<dbReference type="AlphaFoldDB" id="A0A376U014"/>
<sequence>MWGEDNVSTEVCGDLWLMAMSKDAIRLQANSQKLFEMAALRPAPLTPLVALITATD</sequence>
<reference evidence="1 2" key="1">
    <citation type="submission" date="2018-06" db="EMBL/GenBank/DDBJ databases">
        <authorList>
            <consortium name="Pathogen Informatics"/>
            <person name="Doyle S."/>
        </authorList>
    </citation>
    <scope>NUCLEOTIDE SEQUENCE [LARGE SCALE GENOMIC DNA]</scope>
    <source>
        <strain evidence="1 2">NCTC8622</strain>
    </source>
</reference>
<accession>A0A376U014</accession>
<gene>
    <name evidence="1" type="ORF">NCTC8622_01587</name>
</gene>
<organism evidence="1 2">
    <name type="scientific">Escherichia coli</name>
    <dbReference type="NCBI Taxonomy" id="562"/>
    <lineage>
        <taxon>Bacteria</taxon>
        <taxon>Pseudomonadati</taxon>
        <taxon>Pseudomonadota</taxon>
        <taxon>Gammaproteobacteria</taxon>
        <taxon>Enterobacterales</taxon>
        <taxon>Enterobacteriaceae</taxon>
        <taxon>Escherichia</taxon>
    </lineage>
</organism>
<name>A0A376U014_ECOLX</name>
<dbReference type="EMBL" id="UGCP01000002">
    <property type="protein sequence ID" value="STI82605.1"/>
    <property type="molecule type" value="Genomic_DNA"/>
</dbReference>
<proteinExistence type="predicted"/>
<protein>
    <submittedName>
        <fullName evidence="1">Uncharacterized protein</fullName>
    </submittedName>
</protein>
<evidence type="ECO:0000313" key="1">
    <source>
        <dbReference type="EMBL" id="STI82605.1"/>
    </source>
</evidence>